<evidence type="ECO:0000256" key="2">
    <source>
        <dbReference type="HAMAP-Rule" id="MF_00048"/>
    </source>
</evidence>
<reference evidence="3" key="2">
    <citation type="submission" date="2012-02" db="EMBL/GenBank/DDBJ databases">
        <authorList>
            <person name="Genoscope - CEA"/>
        </authorList>
    </citation>
    <scope>NUCLEOTIDE SEQUENCE</scope>
</reference>
<name>H6RHC8_9BACT</name>
<dbReference type="InterPro" id="IPR003509">
    <property type="entry name" value="UPF0102_YraN-like"/>
</dbReference>
<protein>
    <recommendedName>
        <fullName evidence="2">UPF0102 protein VIS_S18DCB90003</fullName>
    </recommendedName>
</protein>
<dbReference type="GO" id="GO:0003676">
    <property type="term" value="F:nucleic acid binding"/>
    <property type="evidence" value="ECO:0007669"/>
    <property type="project" value="InterPro"/>
</dbReference>
<dbReference type="Gene3D" id="3.40.1350.10">
    <property type="match status" value="1"/>
</dbReference>
<reference evidence="3" key="1">
    <citation type="journal article" date="2012" name="Environ. Microbiol.">
        <title>Genomic content of uncultured Bacteroidetes from contrasting oceanic provinces in the North Atlantic Ocean.</title>
        <authorList>
            <person name="Gomez-Pereira P.R."/>
            <person name="Schuler M."/>
            <person name="Fuchs B.M."/>
            <person name="Bennke C."/>
            <person name="Teeling H."/>
            <person name="Waldmann J."/>
            <person name="Richter M."/>
            <person name="Barbe V."/>
            <person name="Bataille E."/>
            <person name="Glockner F.O."/>
            <person name="Amann R."/>
        </authorList>
    </citation>
    <scope>NUCLEOTIDE SEQUENCE</scope>
</reference>
<sequence length="138" mass="16071">MVLESRTQTGQLGEDLAVAHMEDLGHHVLARNWRWRRFEIDVISDQGGQLVFHEVKSRTGCDVALERPDLPSLGQRRRIVQAAQAYLLREGRRGRECRFDVWWVTFRDGRSPHVTHLPNAFDGVAKPPRKRNPWRALR</sequence>
<organism evidence="3">
    <name type="scientific">uncultured Flavobacteriia bacterium</name>
    <dbReference type="NCBI Taxonomy" id="212695"/>
    <lineage>
        <taxon>Bacteria</taxon>
        <taxon>Pseudomonadati</taxon>
        <taxon>Bacteroidota</taxon>
        <taxon>Flavobacteriia</taxon>
        <taxon>environmental samples</taxon>
    </lineage>
</organism>
<dbReference type="InterPro" id="IPR011856">
    <property type="entry name" value="tRNA_endonuc-like_dom_sf"/>
</dbReference>
<dbReference type="Pfam" id="PF02021">
    <property type="entry name" value="UPF0102"/>
    <property type="match status" value="1"/>
</dbReference>
<dbReference type="HAMAP" id="MF_00048">
    <property type="entry name" value="UPF0102"/>
    <property type="match status" value="1"/>
</dbReference>
<accession>H6RHC8</accession>
<dbReference type="InterPro" id="IPR011335">
    <property type="entry name" value="Restrct_endonuc-II-like"/>
</dbReference>
<proteinExistence type="inferred from homology"/>
<comment type="similarity">
    <text evidence="1 2">Belongs to the UPF0102 family.</text>
</comment>
<gene>
    <name evidence="3" type="ORF">VIS_S18DCB90003</name>
</gene>
<dbReference type="PANTHER" id="PTHR34039:SF1">
    <property type="entry name" value="UPF0102 PROTEIN YRAN"/>
    <property type="match status" value="1"/>
</dbReference>
<evidence type="ECO:0000313" key="3">
    <source>
        <dbReference type="EMBL" id="CCG00439.1"/>
    </source>
</evidence>
<dbReference type="EMBL" id="FO117608">
    <property type="protein sequence ID" value="CCG00439.1"/>
    <property type="molecule type" value="Genomic_DNA"/>
</dbReference>
<dbReference type="SUPFAM" id="SSF52980">
    <property type="entry name" value="Restriction endonuclease-like"/>
    <property type="match status" value="1"/>
</dbReference>
<dbReference type="AlphaFoldDB" id="H6RHC8"/>
<dbReference type="PANTHER" id="PTHR34039">
    <property type="entry name" value="UPF0102 PROTEIN YRAN"/>
    <property type="match status" value="1"/>
</dbReference>
<evidence type="ECO:0000256" key="1">
    <source>
        <dbReference type="ARBA" id="ARBA00006738"/>
    </source>
</evidence>